<proteinExistence type="predicted"/>
<keyword evidence="5" id="KW-1185">Reference proteome</keyword>
<feature type="domain" description="HTH merR-type" evidence="3">
    <location>
        <begin position="35"/>
        <end position="103"/>
    </location>
</feature>
<dbReference type="GeneID" id="94688870"/>
<dbReference type="GO" id="GO:0003700">
    <property type="term" value="F:DNA-binding transcription factor activity"/>
    <property type="evidence" value="ECO:0007669"/>
    <property type="project" value="InterPro"/>
</dbReference>
<dbReference type="SMART" id="SM00422">
    <property type="entry name" value="HTH_MERR"/>
    <property type="match status" value="1"/>
</dbReference>
<dbReference type="CDD" id="cd04778">
    <property type="entry name" value="HTH_MerR-like_sg2"/>
    <property type="match status" value="1"/>
</dbReference>
<dbReference type="EMBL" id="JAJVKT010000002">
    <property type="protein sequence ID" value="MCE7507477.1"/>
    <property type="molecule type" value="Genomic_DNA"/>
</dbReference>
<gene>
    <name evidence="4" type="ORF">LZG35_02425</name>
</gene>
<dbReference type="PRINTS" id="PR00040">
    <property type="entry name" value="HTHMERR"/>
</dbReference>
<evidence type="ECO:0000313" key="5">
    <source>
        <dbReference type="Proteomes" id="UP001107961"/>
    </source>
</evidence>
<feature type="region of interest" description="Disordered" evidence="2">
    <location>
        <begin position="1"/>
        <end position="31"/>
    </location>
</feature>
<dbReference type="KEGG" id="axe:P40_21390"/>
<evidence type="ECO:0000259" key="3">
    <source>
        <dbReference type="PROSITE" id="PS50937"/>
    </source>
</evidence>
<comment type="caution">
    <text evidence="4">The sequence shown here is derived from an EMBL/GenBank/DDBJ whole genome shotgun (WGS) entry which is preliminary data.</text>
</comment>
<dbReference type="PANTHER" id="PTHR30204">
    <property type="entry name" value="REDOX-CYCLING DRUG-SENSING TRANSCRIPTIONAL ACTIVATOR SOXR"/>
    <property type="match status" value="1"/>
</dbReference>
<organism evidence="4 5">
    <name type="scientific">Alloalcanivorax xenomutans</name>
    <dbReference type="NCBI Taxonomy" id="1094342"/>
    <lineage>
        <taxon>Bacteria</taxon>
        <taxon>Pseudomonadati</taxon>
        <taxon>Pseudomonadota</taxon>
        <taxon>Gammaproteobacteria</taxon>
        <taxon>Oceanospirillales</taxon>
        <taxon>Alcanivoracaceae</taxon>
        <taxon>Alloalcanivorax</taxon>
    </lineage>
</organism>
<dbReference type="SUPFAM" id="SSF46955">
    <property type="entry name" value="Putative DNA-binding domain"/>
    <property type="match status" value="1"/>
</dbReference>
<reference evidence="4" key="1">
    <citation type="submission" date="2022-01" db="EMBL/GenBank/DDBJ databases">
        <authorList>
            <person name="Karlyshev A.V."/>
            <person name="Jaspars M."/>
        </authorList>
    </citation>
    <scope>NUCLEOTIDE SEQUENCE</scope>
    <source>
        <strain evidence="4">AGSA3-2</strain>
    </source>
</reference>
<dbReference type="Gene3D" id="1.10.1660.10">
    <property type="match status" value="1"/>
</dbReference>
<dbReference type="Proteomes" id="UP001107961">
    <property type="component" value="Unassembled WGS sequence"/>
</dbReference>
<dbReference type="RefSeq" id="WP_022997332.1">
    <property type="nucleotide sequence ID" value="NZ_CBDDTQ010000003.1"/>
</dbReference>
<evidence type="ECO:0000256" key="1">
    <source>
        <dbReference type="ARBA" id="ARBA00023125"/>
    </source>
</evidence>
<dbReference type="PROSITE" id="PS50937">
    <property type="entry name" value="HTH_MERR_2"/>
    <property type="match status" value="1"/>
</dbReference>
<dbReference type="GO" id="GO:0003677">
    <property type="term" value="F:DNA binding"/>
    <property type="evidence" value="ECO:0007669"/>
    <property type="project" value="UniProtKB-KW"/>
</dbReference>
<name>A0A9Q3W456_9GAMM</name>
<dbReference type="AlphaFoldDB" id="A0A9Q3W456"/>
<accession>A0A9Q3W456</accession>
<dbReference type="InterPro" id="IPR047057">
    <property type="entry name" value="MerR_fam"/>
</dbReference>
<dbReference type="Pfam" id="PF13411">
    <property type="entry name" value="MerR_1"/>
    <property type="match status" value="1"/>
</dbReference>
<dbReference type="InterPro" id="IPR000551">
    <property type="entry name" value="MerR-type_HTH_dom"/>
</dbReference>
<evidence type="ECO:0000313" key="4">
    <source>
        <dbReference type="EMBL" id="MCE7507477.1"/>
    </source>
</evidence>
<keyword evidence="1" id="KW-0238">DNA-binding</keyword>
<evidence type="ECO:0000256" key="2">
    <source>
        <dbReference type="SAM" id="MobiDB-lite"/>
    </source>
</evidence>
<dbReference type="InterPro" id="IPR009061">
    <property type="entry name" value="DNA-bd_dom_put_sf"/>
</dbReference>
<protein>
    <submittedName>
        <fullName evidence="4">MerR family transcriptional regulator</fullName>
    </submittedName>
</protein>
<dbReference type="PANTHER" id="PTHR30204:SF93">
    <property type="entry name" value="HTH MERR-TYPE DOMAIN-CONTAINING PROTEIN"/>
    <property type="match status" value="1"/>
</dbReference>
<sequence>MSSSRKTPAALLRSLRQQAFRPTGSTSADLEKRQEFTIDELAREAGSTVRNVRAYQDRGLLPPPEKRGRTGIYSDVHLARLKIIGALLERGYTLNNIRDLLSAWEEGRDLNDILGLEVAVTSWRNPQVPSYVDYQDLIDDFGEDITPEVMTKAVSLGYIVPEGMRLRVPYPRVYNAGKELVEAGVPLDAVLTHVRLVRQEVDKLAERFIGMIIQHLVDDKYGENSLPQGEDVATLAEFITRIRPLAEAVVNDELGRVLEKSINKVLVDRLENVLAHLEKHH</sequence>